<feature type="signal peptide" evidence="8">
    <location>
        <begin position="1"/>
        <end position="33"/>
    </location>
</feature>
<dbReference type="PROSITE" id="PS51914">
    <property type="entry name" value="MRH"/>
    <property type="match status" value="5"/>
</dbReference>
<dbReference type="SMART" id="SM01404">
    <property type="entry name" value="CIMR"/>
    <property type="match status" value="5"/>
</dbReference>
<dbReference type="PANTHER" id="PTHR15071">
    <property type="entry name" value="MANNOSE-6-PHOSPHATE RECEPTOR FAMILY MEMBER"/>
    <property type="match status" value="1"/>
</dbReference>
<keyword evidence="4 8" id="KW-0732">Signal</keyword>
<dbReference type="GO" id="GO:0005802">
    <property type="term" value="C:trans-Golgi network"/>
    <property type="evidence" value="ECO:0007669"/>
    <property type="project" value="TreeGrafter"/>
</dbReference>
<comment type="caution">
    <text evidence="10">The sequence shown here is derived from an EMBL/GenBank/DDBJ whole genome shotgun (WGS) entry which is preliminary data.</text>
</comment>
<keyword evidence="5" id="KW-1133">Transmembrane helix</keyword>
<dbReference type="AlphaFoldDB" id="A0AAD3QZU1"/>
<dbReference type="PANTHER" id="PTHR15071:SF17">
    <property type="entry name" value="CATION-INDEPENDENT MANNOSE-6-PHOSPHATE RECEPTOR"/>
    <property type="match status" value="1"/>
</dbReference>
<dbReference type="SUPFAM" id="SSF50911">
    <property type="entry name" value="Mannose 6-phosphate receptor domain"/>
    <property type="match status" value="5"/>
</dbReference>
<dbReference type="GO" id="GO:0010008">
    <property type="term" value="C:endosome membrane"/>
    <property type="evidence" value="ECO:0007669"/>
    <property type="project" value="UniProtKB-SubCell"/>
</dbReference>
<evidence type="ECO:0000256" key="7">
    <source>
        <dbReference type="ARBA" id="ARBA00023157"/>
    </source>
</evidence>
<dbReference type="FunFam" id="2.70.130.10:FF:000028">
    <property type="entry name" value="Mannose-6-phosphate/insulin-like growth factor II receptor"/>
    <property type="match status" value="1"/>
</dbReference>
<protein>
    <submittedName>
        <fullName evidence="10">Cation-independent mannose-6-phosphate receptor</fullName>
    </submittedName>
</protein>
<dbReference type="Pfam" id="PF00878">
    <property type="entry name" value="CIMR"/>
    <property type="match status" value="5"/>
</dbReference>
<keyword evidence="10" id="KW-0675">Receptor</keyword>
<feature type="domain" description="MRH" evidence="9">
    <location>
        <begin position="323"/>
        <end position="472"/>
    </location>
</feature>
<dbReference type="GO" id="GO:0038023">
    <property type="term" value="F:signaling receptor activity"/>
    <property type="evidence" value="ECO:0007669"/>
    <property type="project" value="InterPro"/>
</dbReference>
<comment type="subcellular location">
    <subcellularLocation>
        <location evidence="1">Endomembrane system</location>
    </subcellularLocation>
</comment>
<accession>A0AAD3QZU1</accession>
<keyword evidence="6" id="KW-0472">Membrane</keyword>
<evidence type="ECO:0000256" key="6">
    <source>
        <dbReference type="ARBA" id="ARBA00023136"/>
    </source>
</evidence>
<feature type="domain" description="MRH" evidence="9">
    <location>
        <begin position="172"/>
        <end position="317"/>
    </location>
</feature>
<keyword evidence="11" id="KW-1185">Reference proteome</keyword>
<feature type="domain" description="MRH" evidence="9">
    <location>
        <begin position="632"/>
        <end position="768"/>
    </location>
</feature>
<dbReference type="InterPro" id="IPR044865">
    <property type="entry name" value="MRH_dom"/>
</dbReference>
<dbReference type="FunFam" id="2.70.130.10:FF:000011">
    <property type="entry name" value="Insulin-like growth factor 2 receptor"/>
    <property type="match status" value="1"/>
</dbReference>
<evidence type="ECO:0000313" key="11">
    <source>
        <dbReference type="Proteomes" id="UP001279410"/>
    </source>
</evidence>
<dbReference type="InterPro" id="IPR009011">
    <property type="entry name" value="Man6P_isomerase_rcpt-bd_dom_sf"/>
</dbReference>
<gene>
    <name evidence="10" type="ORF">AKAME5_000340200</name>
</gene>
<dbReference type="GO" id="GO:0007041">
    <property type="term" value="P:lysosomal transport"/>
    <property type="evidence" value="ECO:0007669"/>
    <property type="project" value="InterPro"/>
</dbReference>
<sequence>MLFRYKSNRSAPLKPGLWFVVCLGCLLVRSGAGEDTSTSTSTSSLWYQDLCSYKWKAVDRDNKVSYTLKLCESSPPTACGPGTAVCAQTLGTDTKKSVGELSQQRLSGLVLDYNSTEKCPGSDNNIQTSISFQCGKTMGTPEFVTVSQCVHYFEWRTYTACKKDKFKPHKEVPCYVFDSDGKKHDLSPLIKVSDGYLVDDGDDSVDFYINICRSLSLNQPDKSCPEGSAACVVTSQGSFNMGSPTGPLELVDSDSLRLQYALSPGSSRPEMCKDHDPAVTITFNCPSSRHSGSTPKMTAESNCRYEVVWVTEYACHRDYLESHTCKLTSEQHDISIDLTPLTLSSSDHPYYAHSDPSDGADSYVYYLNVCGQILNGECGDDPVISSCQVKKNGDVKKVAGRNQKQMLRYSDGDLTLIYPDGDKCSSGFQRMTIINFECNKNTSNGGRGNPVFAGETDCTYYFDWETAFACVKEKEDLLCRVRDGNKHYDLSPLTRYPGSDGNWEAVDANSPKPDSRFYLNVCHKVIQMGGAAGCPVNASICAVDKNHGAISLGSFLSSPQKTKIGNDIRLVYTDGNFCVHKKTRIRTVLTLKCKPGDLESAPVLRGVSSDGCVYELEWYTAAACVLSKTQGDNCKVEDHQAGFSFDLSPLSKNGGFYNLTSGNYDYYINVCGPVKVPNSNCPEKAGACQVEKSSWSLGEANSRLSYYDGLIQLTYSNGSQYNNKEHTLRSTLISFLCDPEAGAGNPEFQVEDSYTYNFRWYTSYACPERPHECLVTDPKTLLQYDLSSNWQAMDGPTL</sequence>
<organism evidence="10 11">
    <name type="scientific">Lates japonicus</name>
    <name type="common">Japanese lates</name>
    <dbReference type="NCBI Taxonomy" id="270547"/>
    <lineage>
        <taxon>Eukaryota</taxon>
        <taxon>Metazoa</taxon>
        <taxon>Chordata</taxon>
        <taxon>Craniata</taxon>
        <taxon>Vertebrata</taxon>
        <taxon>Euteleostomi</taxon>
        <taxon>Actinopterygii</taxon>
        <taxon>Neopterygii</taxon>
        <taxon>Teleostei</taxon>
        <taxon>Neoteleostei</taxon>
        <taxon>Acanthomorphata</taxon>
        <taxon>Carangaria</taxon>
        <taxon>Carangaria incertae sedis</taxon>
        <taxon>Centropomidae</taxon>
        <taxon>Lates</taxon>
    </lineage>
</organism>
<keyword evidence="2" id="KW-0813">Transport</keyword>
<evidence type="ECO:0000256" key="4">
    <source>
        <dbReference type="ARBA" id="ARBA00022729"/>
    </source>
</evidence>
<evidence type="ECO:0000256" key="1">
    <source>
        <dbReference type="ARBA" id="ARBA00004308"/>
    </source>
</evidence>
<dbReference type="Proteomes" id="UP001279410">
    <property type="component" value="Unassembled WGS sequence"/>
</dbReference>
<evidence type="ECO:0000313" key="10">
    <source>
        <dbReference type="EMBL" id="GLD49816.1"/>
    </source>
</evidence>
<feature type="domain" description="MRH" evidence="9">
    <location>
        <begin position="477"/>
        <end position="626"/>
    </location>
</feature>
<evidence type="ECO:0000256" key="5">
    <source>
        <dbReference type="ARBA" id="ARBA00022989"/>
    </source>
</evidence>
<evidence type="ECO:0000259" key="9">
    <source>
        <dbReference type="PROSITE" id="PS51914"/>
    </source>
</evidence>
<feature type="domain" description="MRH" evidence="9">
    <location>
        <begin position="49"/>
        <end position="163"/>
    </location>
</feature>
<evidence type="ECO:0000256" key="8">
    <source>
        <dbReference type="SAM" id="SignalP"/>
    </source>
</evidence>
<proteinExistence type="predicted"/>
<keyword evidence="3" id="KW-0812">Transmembrane</keyword>
<dbReference type="GO" id="GO:0000139">
    <property type="term" value="C:Golgi membrane"/>
    <property type="evidence" value="ECO:0007669"/>
    <property type="project" value="UniProtKB-SubCell"/>
</dbReference>
<evidence type="ECO:0000256" key="2">
    <source>
        <dbReference type="ARBA" id="ARBA00022448"/>
    </source>
</evidence>
<feature type="chain" id="PRO_5042287938" evidence="8">
    <location>
        <begin position="34"/>
        <end position="798"/>
    </location>
</feature>
<dbReference type="FunFam" id="2.70.130.10:FF:000016">
    <property type="entry name" value="Insulin-like growth factor 2 receptor"/>
    <property type="match status" value="1"/>
</dbReference>
<dbReference type="GO" id="GO:0005537">
    <property type="term" value="F:D-mannose binding"/>
    <property type="evidence" value="ECO:0007669"/>
    <property type="project" value="InterPro"/>
</dbReference>
<dbReference type="EMBL" id="BRZM01000008">
    <property type="protein sequence ID" value="GLD49816.1"/>
    <property type="molecule type" value="Genomic_DNA"/>
</dbReference>
<name>A0AAD3QZU1_LATJO</name>
<dbReference type="InterPro" id="IPR000479">
    <property type="entry name" value="CIMR_rpt"/>
</dbReference>
<reference evidence="10" key="1">
    <citation type="submission" date="2022-08" db="EMBL/GenBank/DDBJ databases">
        <title>Genome sequencing of akame (Lates japonicus).</title>
        <authorList>
            <person name="Hashiguchi Y."/>
            <person name="Takahashi H."/>
        </authorList>
    </citation>
    <scope>NUCLEOTIDE SEQUENCE</scope>
    <source>
        <strain evidence="10">Kochi</strain>
    </source>
</reference>
<keyword evidence="7" id="KW-1015">Disulfide bond</keyword>
<dbReference type="Gene3D" id="2.70.130.10">
    <property type="entry name" value="Mannose-6-phosphate receptor binding domain"/>
    <property type="match status" value="5"/>
</dbReference>
<evidence type="ECO:0000256" key="3">
    <source>
        <dbReference type="ARBA" id="ARBA00022692"/>
    </source>
</evidence>